<evidence type="ECO:0000313" key="3">
    <source>
        <dbReference type="Proteomes" id="UP000265520"/>
    </source>
</evidence>
<dbReference type="EMBL" id="LXQA010134700">
    <property type="protein sequence ID" value="MCI23201.1"/>
    <property type="molecule type" value="Genomic_DNA"/>
</dbReference>
<feature type="non-terminal residue" evidence="2">
    <location>
        <position position="64"/>
    </location>
</feature>
<evidence type="ECO:0000256" key="1">
    <source>
        <dbReference type="SAM" id="MobiDB-lite"/>
    </source>
</evidence>
<accession>A0A392QFM5</accession>
<keyword evidence="3" id="KW-1185">Reference proteome</keyword>
<dbReference type="Proteomes" id="UP000265520">
    <property type="component" value="Unassembled WGS sequence"/>
</dbReference>
<evidence type="ECO:0000313" key="2">
    <source>
        <dbReference type="EMBL" id="MCI23201.1"/>
    </source>
</evidence>
<reference evidence="2 3" key="1">
    <citation type="journal article" date="2018" name="Front. Plant Sci.">
        <title>Red Clover (Trifolium pratense) and Zigzag Clover (T. medium) - A Picture of Genomic Similarities and Differences.</title>
        <authorList>
            <person name="Dluhosova J."/>
            <person name="Istvanek J."/>
            <person name="Nedelnik J."/>
            <person name="Repkova J."/>
        </authorList>
    </citation>
    <scope>NUCLEOTIDE SEQUENCE [LARGE SCALE GENOMIC DNA]</scope>
    <source>
        <strain evidence="3">cv. 10/8</strain>
        <tissue evidence="2">Leaf</tissue>
    </source>
</reference>
<name>A0A392QFM5_9FABA</name>
<dbReference type="AlphaFoldDB" id="A0A392QFM5"/>
<organism evidence="2 3">
    <name type="scientific">Trifolium medium</name>
    <dbReference type="NCBI Taxonomy" id="97028"/>
    <lineage>
        <taxon>Eukaryota</taxon>
        <taxon>Viridiplantae</taxon>
        <taxon>Streptophyta</taxon>
        <taxon>Embryophyta</taxon>
        <taxon>Tracheophyta</taxon>
        <taxon>Spermatophyta</taxon>
        <taxon>Magnoliopsida</taxon>
        <taxon>eudicotyledons</taxon>
        <taxon>Gunneridae</taxon>
        <taxon>Pentapetalae</taxon>
        <taxon>rosids</taxon>
        <taxon>fabids</taxon>
        <taxon>Fabales</taxon>
        <taxon>Fabaceae</taxon>
        <taxon>Papilionoideae</taxon>
        <taxon>50 kb inversion clade</taxon>
        <taxon>NPAAA clade</taxon>
        <taxon>Hologalegina</taxon>
        <taxon>IRL clade</taxon>
        <taxon>Trifolieae</taxon>
        <taxon>Trifolium</taxon>
    </lineage>
</organism>
<comment type="caution">
    <text evidence="2">The sequence shown here is derived from an EMBL/GenBank/DDBJ whole genome shotgun (WGS) entry which is preliminary data.</text>
</comment>
<sequence>MENYDESADVDVASIHSSERDSWDEELDDEESYSVSNMDQSSVDGDHPADNGNDDGDAVGGDSQ</sequence>
<feature type="compositionally biased region" description="Acidic residues" evidence="1">
    <location>
        <begin position="22"/>
        <end position="32"/>
    </location>
</feature>
<feature type="region of interest" description="Disordered" evidence="1">
    <location>
        <begin position="1"/>
        <end position="64"/>
    </location>
</feature>
<proteinExistence type="predicted"/>
<protein>
    <submittedName>
        <fullName evidence="2">Uncharacterized protein</fullName>
    </submittedName>
</protein>